<dbReference type="SUPFAM" id="SSF82185">
    <property type="entry name" value="Histone H3 K4-specific methyltransferase SET7/9 N-terminal domain"/>
    <property type="match status" value="2"/>
</dbReference>
<evidence type="ECO:0000313" key="1">
    <source>
        <dbReference type="EMBL" id="SNW62663.1"/>
    </source>
</evidence>
<accession>A0A2I2L552</accession>
<dbReference type="KEGG" id="vg:35382582"/>
<dbReference type="Gene3D" id="2.20.110.10">
    <property type="entry name" value="Histone H3 K4-specific methyltransferase SET7/9 N-terminal domain"/>
    <property type="match status" value="3"/>
</dbReference>
<protein>
    <submittedName>
        <fullName evidence="1">MORN-repeat protein</fullName>
    </submittedName>
</protein>
<sequence length="338" mass="40441">MLLNLPEDIICNHIIPLNLYITVALHKTCKWLYNISNKINGINIKEYFLHEIEDIVCTSYVNKMSSKRDGICIIYYNTSLWLTNYRYMMKKCWYIDGQKNGNVYMYRIDGSIYKTKTYINGQKNGNVCYYGVHGNIDRIRTYVNNRKHGIEKIIISKNRYMTTNYENGYKSGLCQEFNNGVKIKECKYVNDQLYGNYREWDFNGLRTKHLQYKNGKKHGSCIKWDRFTLFEDNEDRKEYNITTIIKECTYKEDKKDGKYIRYRVYEDNITIKVRECTYKKGKLHGELITYKDNVIYSIENYIDGIRHGNQTFYKKDGRINKVIKYKYGKMKKGTCILM</sequence>
<name>A0A2I2L552_9VIRU</name>
<reference evidence="1" key="1">
    <citation type="submission" date="2017-08" db="EMBL/GenBank/DDBJ databases">
        <authorList>
            <consortium name="Urmite Genomes"/>
        </authorList>
    </citation>
    <scope>NUCLEOTIDE SEQUENCE [LARGE SCALE GENOMIC DNA]</scope>
    <source>
        <strain evidence="1">IHUMI-LCC2</strain>
    </source>
</reference>
<proteinExistence type="predicted"/>
<organism evidence="1">
    <name type="scientific">Orpheovirus IHUMI-LCC2</name>
    <dbReference type="NCBI Taxonomy" id="2023057"/>
    <lineage>
        <taxon>Viruses</taxon>
        <taxon>Varidnaviria</taxon>
        <taxon>Bamfordvirae</taxon>
        <taxon>Nucleocytoviricota</taxon>
        <taxon>Megaviricetes</taxon>
        <taxon>Pimascovirales</taxon>
        <taxon>Ocovirineae</taxon>
        <taxon>Orpheoviridae</taxon>
        <taxon>Alphaorpheovirus</taxon>
        <taxon>Alphaorpheovirus massiliense</taxon>
    </lineage>
</organism>
<evidence type="ECO:0000313" key="2">
    <source>
        <dbReference type="Proteomes" id="UP000236316"/>
    </source>
</evidence>
<dbReference type="Proteomes" id="UP000236316">
    <property type="component" value="Segment"/>
</dbReference>
<dbReference type="EMBL" id="LT906555">
    <property type="protein sequence ID" value="SNW62663.1"/>
    <property type="molecule type" value="Genomic_DNA"/>
</dbReference>
<dbReference type="RefSeq" id="YP_009448965.1">
    <property type="nucleotide sequence ID" value="NC_036594.1"/>
</dbReference>
<dbReference type="GeneID" id="35382582"/>
<keyword evidence="2" id="KW-1185">Reference proteome</keyword>
<gene>
    <name evidence="1" type="ORF">ORPV_759</name>
</gene>